<sequence>MKHLAAFLLLAVFLYNLVGVYPVAMWQQHQLRREAERMRHAALPDEALVRIVVARQPEKAAPLIHWQEEHEFSYRGQLYDVVRQRATPDSVTYFCWHDHDEEKLLAGLTKHVREYAHPAAGARKSAKKAFSFLFKLTYLVPAGAALPAVADVKSQLAYPEYSAPLPVTDAPVHFPPPRCQAISRG</sequence>
<dbReference type="EMBL" id="JAFLQZ010000012">
    <property type="protein sequence ID" value="MBO0359539.1"/>
    <property type="molecule type" value="Genomic_DNA"/>
</dbReference>
<proteinExistence type="predicted"/>
<dbReference type="RefSeq" id="WP_206985500.1">
    <property type="nucleotide sequence ID" value="NZ_JAFLQZ010000012.1"/>
</dbReference>
<dbReference type="Proteomes" id="UP000664144">
    <property type="component" value="Unassembled WGS sequence"/>
</dbReference>
<protein>
    <submittedName>
        <fullName evidence="1">Uncharacterized protein</fullName>
    </submittedName>
</protein>
<comment type="caution">
    <text evidence="1">The sequence shown here is derived from an EMBL/GenBank/DDBJ whole genome shotgun (WGS) entry which is preliminary data.</text>
</comment>
<name>A0A939EYI2_9BACT</name>
<gene>
    <name evidence="1" type="ORF">J0X19_16385</name>
</gene>
<keyword evidence="2" id="KW-1185">Reference proteome</keyword>
<reference evidence="1" key="1">
    <citation type="submission" date="2021-03" db="EMBL/GenBank/DDBJ databases">
        <authorList>
            <person name="Kim M.K."/>
        </authorList>
    </citation>
    <scope>NUCLEOTIDE SEQUENCE</scope>
    <source>
        <strain evidence="1">BT186</strain>
    </source>
</reference>
<dbReference type="AlphaFoldDB" id="A0A939EYI2"/>
<evidence type="ECO:0000313" key="2">
    <source>
        <dbReference type="Proteomes" id="UP000664144"/>
    </source>
</evidence>
<evidence type="ECO:0000313" key="1">
    <source>
        <dbReference type="EMBL" id="MBO0359539.1"/>
    </source>
</evidence>
<accession>A0A939EYI2</accession>
<organism evidence="1 2">
    <name type="scientific">Hymenobacter telluris</name>
    <dbReference type="NCBI Taxonomy" id="2816474"/>
    <lineage>
        <taxon>Bacteria</taxon>
        <taxon>Pseudomonadati</taxon>
        <taxon>Bacteroidota</taxon>
        <taxon>Cytophagia</taxon>
        <taxon>Cytophagales</taxon>
        <taxon>Hymenobacteraceae</taxon>
        <taxon>Hymenobacter</taxon>
    </lineage>
</organism>